<dbReference type="Pfam" id="PF07714">
    <property type="entry name" value="PK_Tyr_Ser-Thr"/>
    <property type="match status" value="1"/>
</dbReference>
<dbReference type="InterPro" id="IPR045272">
    <property type="entry name" value="ANXUR1/2-like"/>
</dbReference>
<dbReference type="InterPro" id="IPR001245">
    <property type="entry name" value="Ser-Thr/Tyr_kinase_cat_dom"/>
</dbReference>
<dbReference type="GO" id="GO:0004674">
    <property type="term" value="F:protein serine/threonine kinase activity"/>
    <property type="evidence" value="ECO:0007669"/>
    <property type="project" value="UniProtKB-KW"/>
</dbReference>
<evidence type="ECO:0000256" key="6">
    <source>
        <dbReference type="ARBA" id="ARBA00022741"/>
    </source>
</evidence>
<dbReference type="GO" id="GO:0005524">
    <property type="term" value="F:ATP binding"/>
    <property type="evidence" value="ECO:0007669"/>
    <property type="project" value="UniProtKB-UniRule"/>
</dbReference>
<keyword evidence="4 14" id="KW-0812">Transmembrane</keyword>
<evidence type="ECO:0000256" key="12">
    <source>
        <dbReference type="PROSITE-ProRule" id="PRU10141"/>
    </source>
</evidence>
<dbReference type="EMBL" id="HG994355">
    <property type="protein sequence ID" value="CAF2146159.1"/>
    <property type="molecule type" value="Genomic_DNA"/>
</dbReference>
<evidence type="ECO:0000256" key="3">
    <source>
        <dbReference type="ARBA" id="ARBA00022679"/>
    </source>
</evidence>
<dbReference type="FunFam" id="3.30.200.20:FF:000039">
    <property type="entry name" value="receptor-like protein kinase FERONIA"/>
    <property type="match status" value="1"/>
</dbReference>
<evidence type="ECO:0000256" key="2">
    <source>
        <dbReference type="ARBA" id="ARBA00022527"/>
    </source>
</evidence>
<feature type="domain" description="Protein kinase" evidence="15">
    <location>
        <begin position="557"/>
        <end position="829"/>
    </location>
</feature>
<keyword evidence="10 14" id="KW-0472">Membrane</keyword>
<evidence type="ECO:0000256" key="5">
    <source>
        <dbReference type="ARBA" id="ARBA00022729"/>
    </source>
</evidence>
<dbReference type="PROSITE" id="PS50011">
    <property type="entry name" value="PROTEIN_KINASE_DOM"/>
    <property type="match status" value="1"/>
</dbReference>
<gene>
    <name evidence="16" type="ORF">DARMORV10_A01P00230.1</name>
</gene>
<dbReference type="Gene3D" id="1.10.510.10">
    <property type="entry name" value="Transferase(Phosphotransferase) domain 1"/>
    <property type="match status" value="1"/>
</dbReference>
<organism evidence="16">
    <name type="scientific">Brassica napus</name>
    <name type="common">Rape</name>
    <dbReference type="NCBI Taxonomy" id="3708"/>
    <lineage>
        <taxon>Eukaryota</taxon>
        <taxon>Viridiplantae</taxon>
        <taxon>Streptophyta</taxon>
        <taxon>Embryophyta</taxon>
        <taxon>Tracheophyta</taxon>
        <taxon>Spermatophyta</taxon>
        <taxon>Magnoliopsida</taxon>
        <taxon>eudicotyledons</taxon>
        <taxon>Gunneridae</taxon>
        <taxon>Pentapetalae</taxon>
        <taxon>rosids</taxon>
        <taxon>malvids</taxon>
        <taxon>Brassicales</taxon>
        <taxon>Brassicaceae</taxon>
        <taxon>Brassiceae</taxon>
        <taxon>Brassica</taxon>
    </lineage>
</organism>
<dbReference type="AlphaFoldDB" id="A0A816XI43"/>
<feature type="transmembrane region" description="Helical" evidence="14">
    <location>
        <begin position="475"/>
        <end position="498"/>
    </location>
</feature>
<dbReference type="Pfam" id="PF12819">
    <property type="entry name" value="Malectin_like"/>
    <property type="match status" value="1"/>
</dbReference>
<keyword evidence="3" id="KW-0808">Transferase</keyword>
<evidence type="ECO:0000256" key="4">
    <source>
        <dbReference type="ARBA" id="ARBA00022692"/>
    </source>
</evidence>
<dbReference type="SMART" id="SM00220">
    <property type="entry name" value="S_TKc"/>
    <property type="match status" value="1"/>
</dbReference>
<comment type="subcellular location">
    <subcellularLocation>
        <location evidence="1">Membrane</location>
        <topology evidence="1">Single-pass type I membrane protein</topology>
    </subcellularLocation>
</comment>
<feature type="binding site" evidence="12">
    <location>
        <position position="585"/>
    </location>
    <ligand>
        <name>ATP</name>
        <dbReference type="ChEBI" id="CHEBI:30616"/>
    </ligand>
</feature>
<dbReference type="FunFam" id="1.10.510.10:FF:000058">
    <property type="entry name" value="Receptor-like protein kinase FERONIA"/>
    <property type="match status" value="1"/>
</dbReference>
<dbReference type="PROSITE" id="PS00108">
    <property type="entry name" value="PROTEIN_KINASE_ST"/>
    <property type="match status" value="1"/>
</dbReference>
<reference evidence="16" key="1">
    <citation type="submission" date="2021-01" db="EMBL/GenBank/DDBJ databases">
        <authorList>
            <consortium name="Genoscope - CEA"/>
            <person name="William W."/>
        </authorList>
    </citation>
    <scope>NUCLEOTIDE SEQUENCE</scope>
</reference>
<dbReference type="PANTHER" id="PTHR27003">
    <property type="entry name" value="OS07G0166700 PROTEIN"/>
    <property type="match status" value="1"/>
</dbReference>
<evidence type="ECO:0000256" key="8">
    <source>
        <dbReference type="ARBA" id="ARBA00022840"/>
    </source>
</evidence>
<dbReference type="CDD" id="cd14066">
    <property type="entry name" value="STKc_IRAK"/>
    <property type="match status" value="1"/>
</dbReference>
<keyword evidence="7" id="KW-0418">Kinase</keyword>
<evidence type="ECO:0000259" key="15">
    <source>
        <dbReference type="PROSITE" id="PS50011"/>
    </source>
</evidence>
<dbReference type="FunFam" id="2.60.120.430:FF:000005">
    <property type="entry name" value="Putative receptor-like protein kinase"/>
    <property type="match status" value="1"/>
</dbReference>
<protein>
    <submittedName>
        <fullName evidence="16">(rape) hypothetical protein</fullName>
    </submittedName>
</protein>
<dbReference type="InterPro" id="IPR024788">
    <property type="entry name" value="Malectin-like_Carb-bd_dom"/>
</dbReference>
<evidence type="ECO:0000256" key="14">
    <source>
        <dbReference type="SAM" id="Phobius"/>
    </source>
</evidence>
<evidence type="ECO:0000256" key="1">
    <source>
        <dbReference type="ARBA" id="ARBA00004479"/>
    </source>
</evidence>
<keyword evidence="2" id="KW-0723">Serine/threonine-protein kinase</keyword>
<accession>A0A816XI43</accession>
<dbReference type="InterPro" id="IPR011009">
    <property type="entry name" value="Kinase-like_dom_sf"/>
</dbReference>
<dbReference type="PROSITE" id="PS00107">
    <property type="entry name" value="PROTEIN_KINASE_ATP"/>
    <property type="match status" value="1"/>
</dbReference>
<keyword evidence="6 12" id="KW-0547">Nucleotide-binding</keyword>
<keyword evidence="5" id="KW-0732">Signal</keyword>
<feature type="region of interest" description="Disordered" evidence="13">
    <location>
        <begin position="838"/>
        <end position="870"/>
    </location>
</feature>
<dbReference type="SUPFAM" id="SSF56112">
    <property type="entry name" value="Protein kinase-like (PK-like)"/>
    <property type="match status" value="1"/>
</dbReference>
<dbReference type="GO" id="GO:0004714">
    <property type="term" value="F:transmembrane receptor protein tyrosine kinase activity"/>
    <property type="evidence" value="ECO:0007669"/>
    <property type="project" value="InterPro"/>
</dbReference>
<dbReference type="FunFam" id="2.60.120.430:FF:000001">
    <property type="entry name" value="Receptor-like protein kinase FERONIA"/>
    <property type="match status" value="1"/>
</dbReference>
<dbReference type="Proteomes" id="UP001295469">
    <property type="component" value="Chromosome A01"/>
</dbReference>
<evidence type="ECO:0000256" key="10">
    <source>
        <dbReference type="ARBA" id="ARBA00023136"/>
    </source>
</evidence>
<evidence type="ECO:0000256" key="13">
    <source>
        <dbReference type="SAM" id="MobiDB-lite"/>
    </source>
</evidence>
<dbReference type="InterPro" id="IPR000719">
    <property type="entry name" value="Prot_kinase_dom"/>
</dbReference>
<evidence type="ECO:0000313" key="16">
    <source>
        <dbReference type="EMBL" id="CAF2146159.1"/>
    </source>
</evidence>
<dbReference type="InterPro" id="IPR008271">
    <property type="entry name" value="Ser/Thr_kinase_AS"/>
</dbReference>
<name>A0A816XI43_BRANA</name>
<dbReference type="Gene3D" id="2.60.120.430">
    <property type="entry name" value="Galactose-binding lectin"/>
    <property type="match status" value="2"/>
</dbReference>
<evidence type="ECO:0000256" key="7">
    <source>
        <dbReference type="ARBA" id="ARBA00022777"/>
    </source>
</evidence>
<keyword evidence="11" id="KW-0325">Glycoprotein</keyword>
<dbReference type="InterPro" id="IPR017441">
    <property type="entry name" value="Protein_kinase_ATP_BS"/>
</dbReference>
<keyword evidence="9 14" id="KW-1133">Transmembrane helix</keyword>
<keyword evidence="8 12" id="KW-0067">ATP-binding</keyword>
<proteinExistence type="predicted"/>
<evidence type="ECO:0000256" key="11">
    <source>
        <dbReference type="ARBA" id="ARBA00023180"/>
    </source>
</evidence>
<evidence type="ECO:0000256" key="9">
    <source>
        <dbReference type="ARBA" id="ARBA00022989"/>
    </source>
</evidence>
<dbReference type="PANTHER" id="PTHR27003:SF371">
    <property type="entry name" value="PROTEIN KINASE DOMAIN-CONTAINING PROTEIN"/>
    <property type="match status" value="1"/>
</dbReference>
<dbReference type="GO" id="GO:0016020">
    <property type="term" value="C:membrane"/>
    <property type="evidence" value="ECO:0007669"/>
    <property type="project" value="UniProtKB-SubCell"/>
</dbReference>
<sequence length="898" mass="98998">DLFLPLFFNHKLSNKLLHSFLSSFFLSHLSSLSPSHLGGMEIGKKPNICTFPIFDISPKPSMALLLAILLFLSGPAASAVGPATGFKPADDILIDCGSKSSSKTPDGRVFKSDQDTVQYIEAKDDIQVSAPPSDKVASPIYLTARIFREEAIYKFHLTRPGWHWVRLHFLAFPNDKFDLQQATFSVVTEKYVLLHNFKITNNNNDSQAVLQTEYLVNITDAQFSLRFRPMKSSAAFINAIEIVSAPDELISDSGTALFPVNGFSGLSDYAYQTVYRVNVGGPLIVPQNDTLGRSWIPDKEFLKDEKMAKDVKTTPSAIKYPPGVTPLIAPQTVYATAAEMADSHTIAPNFNVSWNFPSNPAFNYLIRLHFCDIVSKSLNDLYFNVYINGKTAISGLDLSTVAGDLAAPYYKDIVVNETLMTPELLVQISPMGEDTGTPNAILNGVEVLKMSNSVNSLDGEFGVDGRTTGMGKHGMVATAGFVMMFGAFIGLGAMVYKWKKRPQDWQKRNSFSSWLLPIHAGDSTFMTSKGGSSLYNSTMGLGRNFSLSELQDATQNFEASQIIGVGGFGNVYIATLDDGTKVAVKRGNPQSEQGITEFETEIQMLSKLRHRHLVSLIGYCDENSEMILVYEFMSNGPFRDHLYGKNLAPLTWKQRLEICIGSARGLHYLHTGTAQGIIHRDVKSTNILLDDALVAKVADFGLSKDVEFGQNHVSTAVKGSFGYLDPEYFRRQQLTDKSDVYSFGVVLLEALCARPAINPQLPREQVNLAEWAMQWKRKGMLEKIIDPHLAGTINPESMKKFAEAAEKCLEDYGVDRPSMGDVLWNLEYALQLQEAFTQGKAEETENGEPVTSLPPADTTPITPTNKVEENNGAAEVQAVDEHSGTAMFTQFANNLNGR</sequence>
<dbReference type="Gene3D" id="3.30.200.20">
    <property type="entry name" value="Phosphorylase Kinase, domain 1"/>
    <property type="match status" value="1"/>
</dbReference>
<feature type="non-terminal residue" evidence="16">
    <location>
        <position position="1"/>
    </location>
</feature>